<dbReference type="InterPro" id="IPR050469">
    <property type="entry name" value="Diguanylate_Cyclase"/>
</dbReference>
<dbReference type="GO" id="GO:1902201">
    <property type="term" value="P:negative regulation of bacterial-type flagellum-dependent cell motility"/>
    <property type="evidence" value="ECO:0007669"/>
    <property type="project" value="TreeGrafter"/>
</dbReference>
<dbReference type="KEGG" id="stq:Spith_0581"/>
<dbReference type="EC" id="2.7.7.65" evidence="1"/>
<dbReference type="InterPro" id="IPR043128">
    <property type="entry name" value="Rev_trsase/Diguanyl_cyclase"/>
</dbReference>
<evidence type="ECO:0000256" key="1">
    <source>
        <dbReference type="ARBA" id="ARBA00012528"/>
    </source>
</evidence>
<name>G0G9W1_WINT7</name>
<dbReference type="GO" id="GO:0005886">
    <property type="term" value="C:plasma membrane"/>
    <property type="evidence" value="ECO:0007669"/>
    <property type="project" value="TreeGrafter"/>
</dbReference>
<dbReference type="AlphaFoldDB" id="G0G9W1"/>
<protein>
    <recommendedName>
        <fullName evidence="1">diguanylate cyclase</fullName>
        <ecNumber evidence="1">2.7.7.65</ecNumber>
    </recommendedName>
</protein>
<sequence length="385" mass="44030">MEGTNREAPGGNEDYLKYYDLLKRIGVLDELQHYRNEISNLEEIISQAVELLSKSSIEEVLEVVVQGLMDKFIPSYLTLILQEAGVEGKILVKCYERLREIPPPFEITSLDGYREFFERHPSSISFSLFEYKVPSPGLVEPLRAVEAEILVPVIGMGGVYGLIVFGKKVLGEDYTPQELAYIGRLVGFVSISLQNNIHYRSSIMDFKTGIYNASFFMRRLEEELYRVKRYGGHLGLIILDVDHFKLFNDRYGHLAGDEVLISIARDIKQNLRKGDVAARYGGEEFVVLLPGANRNAAYIVAERVRHSIELMKVYFEDKILHVTVSVGVTSCTRYRLLDPRKLIEEADQALYLSKERGRNRTTVYRKGLLSLAEEYREALLEQVRT</sequence>
<dbReference type="GO" id="GO:0043709">
    <property type="term" value="P:cell adhesion involved in single-species biofilm formation"/>
    <property type="evidence" value="ECO:0007669"/>
    <property type="project" value="TreeGrafter"/>
</dbReference>
<dbReference type="SUPFAM" id="SSF55073">
    <property type="entry name" value="Nucleotide cyclase"/>
    <property type="match status" value="1"/>
</dbReference>
<dbReference type="PANTHER" id="PTHR45138">
    <property type="entry name" value="REGULATORY COMPONENTS OF SENSORY TRANSDUCTION SYSTEM"/>
    <property type="match status" value="1"/>
</dbReference>
<proteinExistence type="predicted"/>
<dbReference type="Gene3D" id="3.30.70.270">
    <property type="match status" value="1"/>
</dbReference>
<dbReference type="FunFam" id="3.30.70.270:FF:000001">
    <property type="entry name" value="Diguanylate cyclase domain protein"/>
    <property type="match status" value="1"/>
</dbReference>
<feature type="domain" description="GGDEF" evidence="3">
    <location>
        <begin position="232"/>
        <end position="366"/>
    </location>
</feature>
<dbReference type="NCBIfam" id="TIGR00254">
    <property type="entry name" value="GGDEF"/>
    <property type="match status" value="1"/>
</dbReference>
<dbReference type="InterPro" id="IPR000160">
    <property type="entry name" value="GGDEF_dom"/>
</dbReference>
<dbReference type="GO" id="GO:0052621">
    <property type="term" value="F:diguanylate cyclase activity"/>
    <property type="evidence" value="ECO:0007669"/>
    <property type="project" value="UniProtKB-EC"/>
</dbReference>
<keyword evidence="5" id="KW-1185">Reference proteome</keyword>
<comment type="catalytic activity">
    <reaction evidence="2">
        <text>2 GTP = 3',3'-c-di-GMP + 2 diphosphate</text>
        <dbReference type="Rhea" id="RHEA:24898"/>
        <dbReference type="ChEBI" id="CHEBI:33019"/>
        <dbReference type="ChEBI" id="CHEBI:37565"/>
        <dbReference type="ChEBI" id="CHEBI:58805"/>
        <dbReference type="EC" id="2.7.7.65"/>
    </reaction>
</comment>
<gene>
    <name evidence="4" type="ordered locus">Spith_0581</name>
</gene>
<dbReference type="Pfam" id="PF00990">
    <property type="entry name" value="GGDEF"/>
    <property type="match status" value="1"/>
</dbReference>
<evidence type="ECO:0000313" key="4">
    <source>
        <dbReference type="EMBL" id="AEJ60861.1"/>
    </source>
</evidence>
<accession>G0G9W1</accession>
<dbReference type="Proteomes" id="UP000007254">
    <property type="component" value="Chromosome"/>
</dbReference>
<dbReference type="PROSITE" id="PS50887">
    <property type="entry name" value="GGDEF"/>
    <property type="match status" value="1"/>
</dbReference>
<dbReference type="SMART" id="SM00267">
    <property type="entry name" value="GGDEF"/>
    <property type="match status" value="1"/>
</dbReference>
<dbReference type="STRING" id="869211.Spith_0581"/>
<dbReference type="PANTHER" id="PTHR45138:SF9">
    <property type="entry name" value="DIGUANYLATE CYCLASE DGCM-RELATED"/>
    <property type="match status" value="1"/>
</dbReference>
<evidence type="ECO:0000256" key="2">
    <source>
        <dbReference type="ARBA" id="ARBA00034247"/>
    </source>
</evidence>
<dbReference type="InterPro" id="IPR029787">
    <property type="entry name" value="Nucleotide_cyclase"/>
</dbReference>
<evidence type="ECO:0000313" key="5">
    <source>
        <dbReference type="Proteomes" id="UP000007254"/>
    </source>
</evidence>
<evidence type="ECO:0000259" key="3">
    <source>
        <dbReference type="PROSITE" id="PS50887"/>
    </source>
</evidence>
<dbReference type="HOGENOM" id="CLU_000445_11_24_12"/>
<reference evidence="4 5" key="1">
    <citation type="submission" date="2011-06" db="EMBL/GenBank/DDBJ databases">
        <title>The complete genome of Spirochaeta thermophila DSM 6578.</title>
        <authorList>
            <consortium name="US DOE Joint Genome Institute (JGI-PGF)"/>
            <person name="Lucas S."/>
            <person name="Lapidus A."/>
            <person name="Bruce D."/>
            <person name="Goodwin L."/>
            <person name="Pitluck S."/>
            <person name="Peters L."/>
            <person name="Kyrpides N."/>
            <person name="Mavromatis K."/>
            <person name="Ivanova N."/>
            <person name="Mikailova N."/>
            <person name="Pagani I."/>
            <person name="Chertkov O."/>
            <person name="Detter J.C."/>
            <person name="Tapia R."/>
            <person name="Han C."/>
            <person name="Land M."/>
            <person name="Hauser L."/>
            <person name="Markowitz V."/>
            <person name="Cheng J.-F."/>
            <person name="Hugenholtz P."/>
            <person name="Woyke T."/>
            <person name="Wu D."/>
            <person name="Spring S."/>
            <person name="Merkhoffer B."/>
            <person name="Schneider S."/>
            <person name="Klenk H.-P."/>
            <person name="Eisen J.A."/>
        </authorList>
    </citation>
    <scope>NUCLEOTIDE SEQUENCE [LARGE SCALE GENOMIC DNA]</scope>
    <source>
        <strain evidence="5">ATCC 700085 / DSM 6578 / Z-1203</strain>
    </source>
</reference>
<dbReference type="CDD" id="cd01949">
    <property type="entry name" value="GGDEF"/>
    <property type="match status" value="1"/>
</dbReference>
<dbReference type="EMBL" id="CP002903">
    <property type="protein sequence ID" value="AEJ60861.1"/>
    <property type="molecule type" value="Genomic_DNA"/>
</dbReference>
<organism evidence="4 5">
    <name type="scientific">Winmispira thermophila (strain ATCC 700085 / DSM 6578 / Z-1203)</name>
    <name type="common">Spirochaeta thermophila</name>
    <dbReference type="NCBI Taxonomy" id="869211"/>
    <lineage>
        <taxon>Bacteria</taxon>
        <taxon>Pseudomonadati</taxon>
        <taxon>Spirochaetota</taxon>
        <taxon>Spirochaetia</taxon>
        <taxon>Winmispirales</taxon>
        <taxon>Winmispiraceae</taxon>
        <taxon>Winmispira</taxon>
    </lineage>
</organism>